<evidence type="ECO:0000256" key="3">
    <source>
        <dbReference type="ARBA" id="ARBA00022960"/>
    </source>
</evidence>
<dbReference type="eggNOG" id="COG1376">
    <property type="taxonomic scope" value="Bacteria"/>
</dbReference>
<keyword evidence="3 6" id="KW-0133">Cell shape</keyword>
<dbReference type="UniPathway" id="UPA00219"/>
<feature type="active site" description="Nucleophile" evidence="6">
    <location>
        <position position="254"/>
    </location>
</feature>
<protein>
    <recommendedName>
        <fullName evidence="7">L,D-TPase catalytic domain-containing protein</fullName>
    </recommendedName>
</protein>
<dbReference type="AlphaFoldDB" id="Q8FS37"/>
<evidence type="ECO:0000259" key="7">
    <source>
        <dbReference type="PROSITE" id="PS52029"/>
    </source>
</evidence>
<dbReference type="InterPro" id="IPR050979">
    <property type="entry name" value="LD-transpeptidase"/>
</dbReference>
<keyword evidence="4 6" id="KW-0573">Peptidoglycan synthesis</keyword>
<dbReference type="GO" id="GO:0071555">
    <property type="term" value="P:cell wall organization"/>
    <property type="evidence" value="ECO:0007669"/>
    <property type="project" value="UniProtKB-UniRule"/>
</dbReference>
<evidence type="ECO:0000256" key="1">
    <source>
        <dbReference type="ARBA" id="ARBA00004752"/>
    </source>
</evidence>
<evidence type="ECO:0000256" key="4">
    <source>
        <dbReference type="ARBA" id="ARBA00022984"/>
    </source>
</evidence>
<evidence type="ECO:0000313" key="8">
    <source>
        <dbReference type="EMBL" id="BAC17377.1"/>
    </source>
</evidence>
<dbReference type="Proteomes" id="UP000001409">
    <property type="component" value="Chromosome"/>
</dbReference>
<evidence type="ECO:0000313" key="9">
    <source>
        <dbReference type="Proteomes" id="UP000001409"/>
    </source>
</evidence>
<dbReference type="Gene3D" id="2.40.440.10">
    <property type="entry name" value="L,D-transpeptidase catalytic domain-like"/>
    <property type="match status" value="1"/>
</dbReference>
<dbReference type="PROSITE" id="PS52029">
    <property type="entry name" value="LD_TPASE"/>
    <property type="match status" value="1"/>
</dbReference>
<organism evidence="8 9">
    <name type="scientific">Corynebacterium efficiens (strain DSM 44549 / YS-314 / AJ 12310 / JCM 11189 / NBRC 100395)</name>
    <dbReference type="NCBI Taxonomy" id="196164"/>
    <lineage>
        <taxon>Bacteria</taxon>
        <taxon>Bacillati</taxon>
        <taxon>Actinomycetota</taxon>
        <taxon>Actinomycetes</taxon>
        <taxon>Mycobacteriales</taxon>
        <taxon>Corynebacteriaceae</taxon>
        <taxon>Corynebacterium</taxon>
    </lineage>
</organism>
<dbReference type="GO" id="GO:0016740">
    <property type="term" value="F:transferase activity"/>
    <property type="evidence" value="ECO:0007669"/>
    <property type="project" value="UniProtKB-KW"/>
</dbReference>
<dbReference type="InterPro" id="IPR038063">
    <property type="entry name" value="Transpep_catalytic_dom"/>
</dbReference>
<evidence type="ECO:0000256" key="2">
    <source>
        <dbReference type="ARBA" id="ARBA00022679"/>
    </source>
</evidence>
<dbReference type="CDD" id="cd16913">
    <property type="entry name" value="YkuD_like"/>
    <property type="match status" value="1"/>
</dbReference>
<dbReference type="GO" id="GO:0071972">
    <property type="term" value="F:peptidoglycan L,D-transpeptidase activity"/>
    <property type="evidence" value="ECO:0007669"/>
    <property type="project" value="TreeGrafter"/>
</dbReference>
<dbReference type="KEGG" id="cef:CE0567"/>
<dbReference type="EMBL" id="BA000035">
    <property type="protein sequence ID" value="BAC17377.1"/>
    <property type="molecule type" value="Genomic_DNA"/>
</dbReference>
<keyword evidence="9" id="KW-1185">Reference proteome</keyword>
<reference evidence="8 9" key="1">
    <citation type="journal article" date="2003" name="Genome Res.">
        <title>Comparative complete genome sequence analysis of the amino acid replacements responsible for the thermostability of Corynebacterium efficiens.</title>
        <authorList>
            <person name="Nishio Y."/>
            <person name="Nakamura Y."/>
            <person name="Kawarabayasi Y."/>
            <person name="Usuda Y."/>
            <person name="Kimura E."/>
            <person name="Sugimoto S."/>
            <person name="Matsui K."/>
            <person name="Yamagishi A."/>
            <person name="Kikuchi H."/>
            <person name="Ikeo K."/>
            <person name="Gojobori T."/>
        </authorList>
    </citation>
    <scope>NUCLEOTIDE SEQUENCE [LARGE SCALE GENOMIC DNA]</scope>
    <source>
        <strain evidence="9">DSM 44549 / YS-314 / AJ 12310 / JCM 11189 / NBRC 100395</strain>
    </source>
</reference>
<dbReference type="Pfam" id="PF03734">
    <property type="entry name" value="YkuD"/>
    <property type="match status" value="1"/>
</dbReference>
<dbReference type="SUPFAM" id="SSF141523">
    <property type="entry name" value="L,D-transpeptidase catalytic domain-like"/>
    <property type="match status" value="1"/>
</dbReference>
<keyword evidence="2" id="KW-0808">Transferase</keyword>
<evidence type="ECO:0000256" key="6">
    <source>
        <dbReference type="PROSITE-ProRule" id="PRU01373"/>
    </source>
</evidence>
<dbReference type="PANTHER" id="PTHR30582:SF2">
    <property type="entry name" value="L,D-TRANSPEPTIDASE YCIB-RELATED"/>
    <property type="match status" value="1"/>
</dbReference>
<dbReference type="GO" id="GO:0008360">
    <property type="term" value="P:regulation of cell shape"/>
    <property type="evidence" value="ECO:0007669"/>
    <property type="project" value="UniProtKB-UniRule"/>
</dbReference>
<keyword evidence="5 6" id="KW-0961">Cell wall biogenesis/degradation</keyword>
<feature type="domain" description="L,D-TPase catalytic" evidence="7">
    <location>
        <begin position="170"/>
        <end position="278"/>
    </location>
</feature>
<name>Q8FS37_COREF</name>
<dbReference type="GO" id="GO:0005576">
    <property type="term" value="C:extracellular region"/>
    <property type="evidence" value="ECO:0007669"/>
    <property type="project" value="TreeGrafter"/>
</dbReference>
<evidence type="ECO:0000256" key="5">
    <source>
        <dbReference type="ARBA" id="ARBA00023316"/>
    </source>
</evidence>
<sequence>MEGVFYSPCSSSMFAFAYILFHMQNSSRTRTNKPAKRVVVALISAIAATASVLGAPATASAQDFAAGSAELNAQITDSIAQITTDTREGAWVTRNNIHAQVDPLGPSGLAIKNAVDGAVNSVFPGLIQEKLAAEQAARAAQAEAQAAAQAAAERAAAAARFDRGSCPPAADVCVDLDGGRSWLQENGQVVYGAVPVSSGGIGQETPRGTFYINRKVKDEISYEFGNAPMPYAMYFTYNGHAFHQGNVARTSAGCVRLNPQDAIHYFNNVGIGDMVYIY</sequence>
<comment type="pathway">
    <text evidence="1 6">Cell wall biogenesis; peptidoglycan biosynthesis.</text>
</comment>
<feature type="active site" description="Proton donor/acceptor" evidence="6">
    <location>
        <position position="243"/>
    </location>
</feature>
<dbReference type="HOGENOM" id="CLU_084709_0_0_11"/>
<dbReference type="PANTHER" id="PTHR30582">
    <property type="entry name" value="L,D-TRANSPEPTIDASE"/>
    <property type="match status" value="1"/>
</dbReference>
<dbReference type="STRING" id="196164.gene:10740969"/>
<proteinExistence type="predicted"/>
<dbReference type="InterPro" id="IPR005490">
    <property type="entry name" value="LD_TPept_cat_dom"/>
</dbReference>
<dbReference type="GO" id="GO:0018104">
    <property type="term" value="P:peptidoglycan-protein cross-linking"/>
    <property type="evidence" value="ECO:0007669"/>
    <property type="project" value="TreeGrafter"/>
</dbReference>
<accession>Q8FS37</accession>